<evidence type="ECO:0000313" key="3">
    <source>
        <dbReference type="Proteomes" id="UP001597479"/>
    </source>
</evidence>
<evidence type="ECO:0000259" key="1">
    <source>
        <dbReference type="PROSITE" id="PS51750"/>
    </source>
</evidence>
<dbReference type="PANTHER" id="PTHR36180:SF2">
    <property type="entry name" value="BRO FAMILY PROTEIN"/>
    <property type="match status" value="1"/>
</dbReference>
<name>A0ABW5VLQ2_9MICO</name>
<sequence>MELTPFTFDGNAVRVITDEHGEPRFVASDVAKILGYRDAEKMTRRLPVEDRGTRSVGTPGGEQDMTVITEPGLYIAIFGSQVEGAERFKRWIATEVLPAIRKTGGYQVAAALPQDFPSALRALADTAESLAAEQAARAIEAPKAQAWEDFLSANGDYSVNQSAKVLSRRAGTIIGETRLWKWLAEHKWTYRDHSGQRAYQKRIDTGHLVEKSHAPYTDPHTGEEKVRGVQVRITPKGLERLDRGLSGQFELDIEGVA</sequence>
<dbReference type="PROSITE" id="PS51750">
    <property type="entry name" value="BRO_N"/>
    <property type="match status" value="1"/>
</dbReference>
<gene>
    <name evidence="2" type="ORF">ACFS27_03175</name>
</gene>
<dbReference type="InterPro" id="IPR003497">
    <property type="entry name" value="BRO_N_domain"/>
</dbReference>
<dbReference type="RefSeq" id="WP_377180262.1">
    <property type="nucleotide sequence ID" value="NZ_JBHUOG010000001.1"/>
</dbReference>
<feature type="domain" description="Bro-N" evidence="1">
    <location>
        <begin position="1"/>
        <end position="104"/>
    </location>
</feature>
<dbReference type="InterPro" id="IPR005039">
    <property type="entry name" value="Ant_C"/>
</dbReference>
<organism evidence="2 3">
    <name type="scientific">Promicromonospora vindobonensis</name>
    <dbReference type="NCBI Taxonomy" id="195748"/>
    <lineage>
        <taxon>Bacteria</taxon>
        <taxon>Bacillati</taxon>
        <taxon>Actinomycetota</taxon>
        <taxon>Actinomycetes</taxon>
        <taxon>Micrococcales</taxon>
        <taxon>Promicromonosporaceae</taxon>
        <taxon>Promicromonospora</taxon>
    </lineage>
</organism>
<comment type="caution">
    <text evidence="2">The sequence shown here is derived from an EMBL/GenBank/DDBJ whole genome shotgun (WGS) entry which is preliminary data.</text>
</comment>
<evidence type="ECO:0000313" key="2">
    <source>
        <dbReference type="EMBL" id="MFD2792542.1"/>
    </source>
</evidence>
<reference evidence="3" key="1">
    <citation type="journal article" date="2019" name="Int. J. Syst. Evol. Microbiol.">
        <title>The Global Catalogue of Microorganisms (GCM) 10K type strain sequencing project: providing services to taxonomists for standard genome sequencing and annotation.</title>
        <authorList>
            <consortium name="The Broad Institute Genomics Platform"/>
            <consortium name="The Broad Institute Genome Sequencing Center for Infectious Disease"/>
            <person name="Wu L."/>
            <person name="Ma J."/>
        </authorList>
    </citation>
    <scope>NUCLEOTIDE SEQUENCE [LARGE SCALE GENOMIC DNA]</scope>
    <source>
        <strain evidence="3">CCM 7044</strain>
    </source>
</reference>
<protein>
    <submittedName>
        <fullName evidence="2">Phage antirepressor KilAC domain-containing protein</fullName>
    </submittedName>
</protein>
<dbReference type="SMART" id="SM01040">
    <property type="entry name" value="Bro-N"/>
    <property type="match status" value="1"/>
</dbReference>
<dbReference type="PANTHER" id="PTHR36180">
    <property type="entry name" value="DNA-BINDING PROTEIN-RELATED-RELATED"/>
    <property type="match status" value="1"/>
</dbReference>
<dbReference type="Pfam" id="PF02498">
    <property type="entry name" value="Bro-N"/>
    <property type="match status" value="1"/>
</dbReference>
<dbReference type="EMBL" id="JBHUOG010000001">
    <property type="protein sequence ID" value="MFD2792542.1"/>
    <property type="molecule type" value="Genomic_DNA"/>
</dbReference>
<dbReference type="Pfam" id="PF03374">
    <property type="entry name" value="ANT"/>
    <property type="match status" value="1"/>
</dbReference>
<keyword evidence="3" id="KW-1185">Reference proteome</keyword>
<accession>A0ABW5VLQ2</accession>
<dbReference type="Proteomes" id="UP001597479">
    <property type="component" value="Unassembled WGS sequence"/>
</dbReference>
<proteinExistence type="predicted"/>